<evidence type="ECO:0000256" key="4">
    <source>
        <dbReference type="ARBA" id="ARBA00023136"/>
    </source>
</evidence>
<dbReference type="GO" id="GO:0009279">
    <property type="term" value="C:cell outer membrane"/>
    <property type="evidence" value="ECO:0007669"/>
    <property type="project" value="UniProtKB-SubCell"/>
</dbReference>
<dbReference type="Proteomes" id="UP000326921">
    <property type="component" value="Chromosome"/>
</dbReference>
<organism evidence="8 9">
    <name type="scientific">Sphingobacterium zhuxiongii</name>
    <dbReference type="NCBI Taxonomy" id="2662364"/>
    <lineage>
        <taxon>Bacteria</taxon>
        <taxon>Pseudomonadati</taxon>
        <taxon>Bacteroidota</taxon>
        <taxon>Sphingobacteriia</taxon>
        <taxon>Sphingobacteriales</taxon>
        <taxon>Sphingobacteriaceae</taxon>
        <taxon>Sphingobacterium</taxon>
    </lineage>
</organism>
<protein>
    <submittedName>
        <fullName evidence="8">RagB/SusD family nutrient uptake outer membrane protein</fullName>
    </submittedName>
</protein>
<evidence type="ECO:0000259" key="7">
    <source>
        <dbReference type="Pfam" id="PF14322"/>
    </source>
</evidence>
<dbReference type="AlphaFoldDB" id="A0A5Q0QED5"/>
<gene>
    <name evidence="8" type="ORF">GFH32_17085</name>
</gene>
<evidence type="ECO:0000313" key="9">
    <source>
        <dbReference type="Proteomes" id="UP000326921"/>
    </source>
</evidence>
<dbReference type="InterPro" id="IPR011990">
    <property type="entry name" value="TPR-like_helical_dom_sf"/>
</dbReference>
<keyword evidence="3" id="KW-0732">Signal</keyword>
<dbReference type="InterPro" id="IPR033985">
    <property type="entry name" value="SusD-like_N"/>
</dbReference>
<feature type="domain" description="RagB/SusD" evidence="6">
    <location>
        <begin position="342"/>
        <end position="433"/>
    </location>
</feature>
<evidence type="ECO:0000256" key="3">
    <source>
        <dbReference type="ARBA" id="ARBA00022729"/>
    </source>
</evidence>
<dbReference type="Gene3D" id="1.25.40.390">
    <property type="match status" value="1"/>
</dbReference>
<evidence type="ECO:0000256" key="5">
    <source>
        <dbReference type="ARBA" id="ARBA00023237"/>
    </source>
</evidence>
<evidence type="ECO:0000256" key="1">
    <source>
        <dbReference type="ARBA" id="ARBA00004442"/>
    </source>
</evidence>
<reference evidence="8 9" key="1">
    <citation type="submission" date="2019-10" db="EMBL/GenBank/DDBJ databases">
        <authorList>
            <person name="Dong K."/>
        </authorList>
    </citation>
    <scope>NUCLEOTIDE SEQUENCE [LARGE SCALE GENOMIC DNA]</scope>
    <source>
        <strain evidence="9">dk4302</strain>
    </source>
</reference>
<dbReference type="Pfam" id="PF14322">
    <property type="entry name" value="SusD-like_3"/>
    <property type="match status" value="1"/>
</dbReference>
<dbReference type="EMBL" id="CP045652">
    <property type="protein sequence ID" value="QGA27936.1"/>
    <property type="molecule type" value="Genomic_DNA"/>
</dbReference>
<feature type="domain" description="SusD-like N-terminal" evidence="7">
    <location>
        <begin position="23"/>
        <end position="227"/>
    </location>
</feature>
<keyword evidence="4" id="KW-0472">Membrane</keyword>
<comment type="similarity">
    <text evidence="2">Belongs to the SusD family.</text>
</comment>
<dbReference type="InterPro" id="IPR012944">
    <property type="entry name" value="SusD_RagB_dom"/>
</dbReference>
<evidence type="ECO:0000259" key="6">
    <source>
        <dbReference type="Pfam" id="PF07980"/>
    </source>
</evidence>
<keyword evidence="5" id="KW-0998">Cell outer membrane</keyword>
<accession>A0A5Q0QED5</accession>
<dbReference type="KEGG" id="sphe:GFH32_17085"/>
<proteinExistence type="inferred from homology"/>
<dbReference type="SUPFAM" id="SSF48452">
    <property type="entry name" value="TPR-like"/>
    <property type="match status" value="1"/>
</dbReference>
<evidence type="ECO:0000313" key="8">
    <source>
        <dbReference type="EMBL" id="QGA27936.1"/>
    </source>
</evidence>
<dbReference type="PROSITE" id="PS51257">
    <property type="entry name" value="PROKAR_LIPOPROTEIN"/>
    <property type="match status" value="1"/>
</dbReference>
<sequence>MKNLNVALIIVFSHLLLGSCSRDFLDVKPDKSLTIPNNLKDLQALLDNSDAVMNLSPNFGLFGSDDIYITDNGLASMTAPFNSAYLWEADFYTGETNNSNNWNTPYEQVFYANVVLETLATLDAPENSTEVQSIRGSAYFFRAFAFYQIAQLFCNPYAHATAQNSLGIPLRLSSDISLASKRSTIKETYQQILADLDLAVEYLPLSQLKMTRPTKTAAYALLARVHLIMADFLQSEHFATIVLETSSSLLNYNSLNPSANRPFSNVLGVGVNPEVLFYSSMNTNATLQSSAEVCVDTALYQLYASNDLRKALFFKPKSTNLFHFKGQYTGSSALFSGLAIDEVLLTRAECRARLGNLQGALADLNYLLEHRWKEGSFEPLVSTKADVVLSSILAERRKELVFRDLRWADLRRLNSDPSYSKTLFRQHKGQRYTLKPEHPRYTLAIPPRVLMYAHLEQNPR</sequence>
<dbReference type="Pfam" id="PF07980">
    <property type="entry name" value="SusD_RagB"/>
    <property type="match status" value="1"/>
</dbReference>
<comment type="subcellular location">
    <subcellularLocation>
        <location evidence="1">Cell outer membrane</location>
    </subcellularLocation>
</comment>
<keyword evidence="9" id="KW-1185">Reference proteome</keyword>
<evidence type="ECO:0000256" key="2">
    <source>
        <dbReference type="ARBA" id="ARBA00006275"/>
    </source>
</evidence>
<name>A0A5Q0QED5_9SPHI</name>
<dbReference type="RefSeq" id="WP_153512763.1">
    <property type="nucleotide sequence ID" value="NZ_CP045652.1"/>
</dbReference>